<keyword evidence="2 8" id="KW-0436">Ligase</keyword>
<evidence type="ECO:0000256" key="3">
    <source>
        <dbReference type="ARBA" id="ARBA00022832"/>
    </source>
</evidence>
<keyword evidence="4" id="KW-0443">Lipid metabolism</keyword>
<dbReference type="Proteomes" id="UP001500280">
    <property type="component" value="Unassembled WGS sequence"/>
</dbReference>
<dbReference type="GO" id="GO:0016874">
    <property type="term" value="F:ligase activity"/>
    <property type="evidence" value="ECO:0007669"/>
    <property type="project" value="UniProtKB-KW"/>
</dbReference>
<dbReference type="PANTHER" id="PTHR43272:SF32">
    <property type="entry name" value="AMP-DEPENDENT SYNTHETASE_LIGASE DOMAIN-CONTAINING PROTEIN"/>
    <property type="match status" value="1"/>
</dbReference>
<name>A0ABN2IJS2_9ACTN</name>
<sequence>MHDTILDLVRRNAAEHGDVPAIVDGDRRLTWAEHEREAQAIALVLLDLGIEPGDVVGLQLVNRAEHVLADVGAMLAGATPSSYYNTLAAEQLAYVAADSACKVCIVDMEFLPTWLAIRDGLPELRTLVVIGPGPAPAGVLSFEVLTAAARASLPERIAEVHEAAAKVQPDDPATIIYTSGTTGPPKGTLVTHAGICTVLSGILTRVVEDLGELPEPGRTQVSYLPLAHLAERMITHYLGTALVSTVTYVRDLDALADTLPDIQPHVFLAVPRVWEKLLGAVTERTVTEQSPVRRALLRRAIVVARQVGRARFGAGADTGAGAGMGAGPGAGTGAGLALRLQHAIFERLVFRRIRLALGLNQMMVAVSGAAPIAQEVLIFFRGIGVTIVEAYGMTETSAVLTLNSLSEPRLGTVGRALPGVELRLADDGELLARGRIISPGYLNRPDATADTFVDGWLHTGDLGRIDADGYLSIVGRKKELIINAAGKNISAANVEQALSSASDLIGSVYVHGDNRPYLVALITLDSGWRQWCTARNIEVTGPTDAATHPAVRAEIERAVRSGNERLSRVEQVKRWTLLDALWGTDSGELTPTLKLKRSVVREKYAHSLDTLYASNYASKETQ</sequence>
<keyword evidence="3" id="KW-0276">Fatty acid metabolism</keyword>
<dbReference type="RefSeq" id="WP_344159922.1">
    <property type="nucleotide sequence ID" value="NZ_BAAANF010000020.1"/>
</dbReference>
<dbReference type="EMBL" id="BAAANF010000020">
    <property type="protein sequence ID" value="GAA1706451.1"/>
    <property type="molecule type" value="Genomic_DNA"/>
</dbReference>
<evidence type="ECO:0000256" key="2">
    <source>
        <dbReference type="ARBA" id="ARBA00022598"/>
    </source>
</evidence>
<evidence type="ECO:0000313" key="9">
    <source>
        <dbReference type="Proteomes" id="UP001500280"/>
    </source>
</evidence>
<evidence type="ECO:0000256" key="1">
    <source>
        <dbReference type="ARBA" id="ARBA00006432"/>
    </source>
</evidence>
<protein>
    <recommendedName>
        <fullName evidence="6">Acyl-CoA synthetase</fullName>
    </recommendedName>
</protein>
<dbReference type="SUPFAM" id="SSF56801">
    <property type="entry name" value="Acetyl-CoA synthetase-like"/>
    <property type="match status" value="1"/>
</dbReference>
<dbReference type="PROSITE" id="PS00455">
    <property type="entry name" value="AMP_BINDING"/>
    <property type="match status" value="1"/>
</dbReference>
<dbReference type="CDD" id="cd05907">
    <property type="entry name" value="VL_LC_FACS_like"/>
    <property type="match status" value="1"/>
</dbReference>
<accession>A0ABN2IJS2</accession>
<dbReference type="Pfam" id="PF00501">
    <property type="entry name" value="AMP-binding"/>
    <property type="match status" value="1"/>
</dbReference>
<dbReference type="Gene3D" id="3.30.300.30">
    <property type="match status" value="1"/>
</dbReference>
<comment type="caution">
    <text evidence="8">The sequence shown here is derived from an EMBL/GenBank/DDBJ whole genome shotgun (WGS) entry which is preliminary data.</text>
</comment>
<evidence type="ECO:0000259" key="7">
    <source>
        <dbReference type="Pfam" id="PF00501"/>
    </source>
</evidence>
<dbReference type="InterPro" id="IPR042099">
    <property type="entry name" value="ANL_N_sf"/>
</dbReference>
<evidence type="ECO:0000256" key="6">
    <source>
        <dbReference type="ARBA" id="ARBA00032875"/>
    </source>
</evidence>
<comment type="catalytic activity">
    <reaction evidence="5">
        <text>a long-chain fatty acid + ATP + CoA = a long-chain fatty acyl-CoA + AMP + diphosphate</text>
        <dbReference type="Rhea" id="RHEA:15421"/>
        <dbReference type="ChEBI" id="CHEBI:30616"/>
        <dbReference type="ChEBI" id="CHEBI:33019"/>
        <dbReference type="ChEBI" id="CHEBI:57287"/>
        <dbReference type="ChEBI" id="CHEBI:57560"/>
        <dbReference type="ChEBI" id="CHEBI:83139"/>
        <dbReference type="ChEBI" id="CHEBI:456215"/>
        <dbReference type="EC" id="6.2.1.3"/>
    </reaction>
    <physiologicalReaction direction="left-to-right" evidence="5">
        <dbReference type="Rhea" id="RHEA:15422"/>
    </physiologicalReaction>
</comment>
<dbReference type="PANTHER" id="PTHR43272">
    <property type="entry name" value="LONG-CHAIN-FATTY-ACID--COA LIGASE"/>
    <property type="match status" value="1"/>
</dbReference>
<keyword evidence="9" id="KW-1185">Reference proteome</keyword>
<evidence type="ECO:0000313" key="8">
    <source>
        <dbReference type="EMBL" id="GAA1706451.1"/>
    </source>
</evidence>
<comment type="similarity">
    <text evidence="1">Belongs to the ATP-dependent AMP-binding enzyme family.</text>
</comment>
<reference evidence="8 9" key="1">
    <citation type="journal article" date="2019" name="Int. J. Syst. Evol. Microbiol.">
        <title>The Global Catalogue of Microorganisms (GCM) 10K type strain sequencing project: providing services to taxonomists for standard genome sequencing and annotation.</title>
        <authorList>
            <consortium name="The Broad Institute Genomics Platform"/>
            <consortium name="The Broad Institute Genome Sequencing Center for Infectious Disease"/>
            <person name="Wu L."/>
            <person name="Ma J."/>
        </authorList>
    </citation>
    <scope>NUCLEOTIDE SEQUENCE [LARGE SCALE GENOMIC DNA]</scope>
    <source>
        <strain evidence="8 9">JCM 14307</strain>
    </source>
</reference>
<evidence type="ECO:0000256" key="5">
    <source>
        <dbReference type="ARBA" id="ARBA00024484"/>
    </source>
</evidence>
<feature type="domain" description="AMP-dependent synthetase/ligase" evidence="7">
    <location>
        <begin position="10"/>
        <end position="442"/>
    </location>
</feature>
<dbReference type="InterPro" id="IPR000873">
    <property type="entry name" value="AMP-dep_synth/lig_dom"/>
</dbReference>
<dbReference type="InterPro" id="IPR020845">
    <property type="entry name" value="AMP-binding_CS"/>
</dbReference>
<gene>
    <name evidence="8" type="primary">fadD11</name>
    <name evidence="8" type="ORF">GCM10009745_62930</name>
</gene>
<dbReference type="Gene3D" id="3.40.50.12780">
    <property type="entry name" value="N-terminal domain of ligase-like"/>
    <property type="match status" value="2"/>
</dbReference>
<evidence type="ECO:0000256" key="4">
    <source>
        <dbReference type="ARBA" id="ARBA00023098"/>
    </source>
</evidence>
<dbReference type="InterPro" id="IPR045851">
    <property type="entry name" value="AMP-bd_C_sf"/>
</dbReference>
<dbReference type="Pfam" id="PF23562">
    <property type="entry name" value="AMP-binding_C_3"/>
    <property type="match status" value="1"/>
</dbReference>
<organism evidence="8 9">
    <name type="scientific">Kribbella yunnanensis</name>
    <dbReference type="NCBI Taxonomy" id="190194"/>
    <lineage>
        <taxon>Bacteria</taxon>
        <taxon>Bacillati</taxon>
        <taxon>Actinomycetota</taxon>
        <taxon>Actinomycetes</taxon>
        <taxon>Propionibacteriales</taxon>
        <taxon>Kribbellaceae</taxon>
        <taxon>Kribbella</taxon>
    </lineage>
</organism>
<proteinExistence type="inferred from homology"/>